<name>A0A4U6UKQ0_SETVI</name>
<keyword evidence="2" id="KW-0732">Signal</keyword>
<evidence type="ECO:0000313" key="4">
    <source>
        <dbReference type="Proteomes" id="UP000298652"/>
    </source>
</evidence>
<feature type="region of interest" description="Disordered" evidence="1">
    <location>
        <begin position="52"/>
        <end position="73"/>
    </location>
</feature>
<organism evidence="3 4">
    <name type="scientific">Setaria viridis</name>
    <name type="common">Green bristlegrass</name>
    <name type="synonym">Setaria italica subsp. viridis</name>
    <dbReference type="NCBI Taxonomy" id="4556"/>
    <lineage>
        <taxon>Eukaryota</taxon>
        <taxon>Viridiplantae</taxon>
        <taxon>Streptophyta</taxon>
        <taxon>Embryophyta</taxon>
        <taxon>Tracheophyta</taxon>
        <taxon>Spermatophyta</taxon>
        <taxon>Magnoliopsida</taxon>
        <taxon>Liliopsida</taxon>
        <taxon>Poales</taxon>
        <taxon>Poaceae</taxon>
        <taxon>PACMAD clade</taxon>
        <taxon>Panicoideae</taxon>
        <taxon>Panicodae</taxon>
        <taxon>Paniceae</taxon>
        <taxon>Cenchrinae</taxon>
        <taxon>Setaria</taxon>
    </lineage>
</organism>
<evidence type="ECO:0000256" key="2">
    <source>
        <dbReference type="SAM" id="SignalP"/>
    </source>
</evidence>
<feature type="chain" id="PRO_5020436070" description="Secreted protein" evidence="2">
    <location>
        <begin position="17"/>
        <end position="73"/>
    </location>
</feature>
<protein>
    <recommendedName>
        <fullName evidence="5">Secreted protein</fullName>
    </recommendedName>
</protein>
<evidence type="ECO:0000256" key="1">
    <source>
        <dbReference type="SAM" id="MobiDB-lite"/>
    </source>
</evidence>
<keyword evidence="4" id="KW-1185">Reference proteome</keyword>
<evidence type="ECO:0000313" key="3">
    <source>
        <dbReference type="EMBL" id="TKW14833.1"/>
    </source>
</evidence>
<dbReference type="EMBL" id="CM016556">
    <property type="protein sequence ID" value="TKW14833.1"/>
    <property type="molecule type" value="Genomic_DNA"/>
</dbReference>
<dbReference type="AlphaFoldDB" id="A0A4U6UKQ0"/>
<proteinExistence type="predicted"/>
<sequence length="73" mass="8921">MIFCMIFLFCNNYICCRPLHRSVILSSGLTLRSSLRKRRRCSTCCVGRQRTRRGWRRGSQRRLQRRSTRKRRK</sequence>
<dbReference type="Proteomes" id="UP000298652">
    <property type="component" value="Chromosome 5"/>
</dbReference>
<accession>A0A4U6UKQ0</accession>
<dbReference type="Gramene" id="TKW14833">
    <property type="protein sequence ID" value="TKW14833"/>
    <property type="gene ID" value="SEVIR_5G193733v2"/>
</dbReference>
<gene>
    <name evidence="3" type="ORF">SEVIR_5G193733v2</name>
</gene>
<feature type="signal peptide" evidence="2">
    <location>
        <begin position="1"/>
        <end position="16"/>
    </location>
</feature>
<evidence type="ECO:0008006" key="5">
    <source>
        <dbReference type="Google" id="ProtNLM"/>
    </source>
</evidence>
<reference evidence="3" key="1">
    <citation type="submission" date="2019-03" db="EMBL/GenBank/DDBJ databases">
        <title>WGS assembly of Setaria viridis.</title>
        <authorList>
            <person name="Huang P."/>
            <person name="Jenkins J."/>
            <person name="Grimwood J."/>
            <person name="Barry K."/>
            <person name="Healey A."/>
            <person name="Mamidi S."/>
            <person name="Sreedasyam A."/>
            <person name="Shu S."/>
            <person name="Feldman M."/>
            <person name="Wu J."/>
            <person name="Yu Y."/>
            <person name="Chen C."/>
            <person name="Johnson J."/>
            <person name="Rokhsar D."/>
            <person name="Baxter I."/>
            <person name="Schmutz J."/>
            <person name="Brutnell T."/>
            <person name="Kellogg E."/>
        </authorList>
    </citation>
    <scope>NUCLEOTIDE SEQUENCE [LARGE SCALE GENOMIC DNA]</scope>
</reference>